<dbReference type="PANTHER" id="PTHR48111:SF21">
    <property type="entry name" value="DNA-BINDING DUAL MASTER TRANSCRIPTIONAL REGULATOR RPAA"/>
    <property type="match status" value="1"/>
</dbReference>
<dbReference type="AlphaFoldDB" id="A0A1G8JVV9"/>
<dbReference type="Gene3D" id="1.10.10.10">
    <property type="entry name" value="Winged helix-like DNA-binding domain superfamily/Winged helix DNA-binding domain"/>
    <property type="match status" value="1"/>
</dbReference>
<dbReference type="Proteomes" id="UP000198656">
    <property type="component" value="Unassembled WGS sequence"/>
</dbReference>
<dbReference type="PROSITE" id="PS51755">
    <property type="entry name" value="OMPR_PHOB"/>
    <property type="match status" value="1"/>
</dbReference>
<proteinExistence type="predicted"/>
<dbReference type="Pfam" id="PF00072">
    <property type="entry name" value="Response_reg"/>
    <property type="match status" value="1"/>
</dbReference>
<keyword evidence="6" id="KW-0804">Transcription</keyword>
<accession>A0A1G8JVV9</accession>
<evidence type="ECO:0000313" key="12">
    <source>
        <dbReference type="EMBL" id="SDI34720.1"/>
    </source>
</evidence>
<evidence type="ECO:0000256" key="1">
    <source>
        <dbReference type="ARBA" id="ARBA00018672"/>
    </source>
</evidence>
<dbReference type="PANTHER" id="PTHR48111">
    <property type="entry name" value="REGULATOR OF RPOS"/>
    <property type="match status" value="1"/>
</dbReference>
<dbReference type="Gene3D" id="6.10.250.690">
    <property type="match status" value="1"/>
</dbReference>
<keyword evidence="5 9" id="KW-0238">DNA-binding</keyword>
<evidence type="ECO:0000256" key="6">
    <source>
        <dbReference type="ARBA" id="ARBA00023163"/>
    </source>
</evidence>
<evidence type="ECO:0000256" key="4">
    <source>
        <dbReference type="ARBA" id="ARBA00023015"/>
    </source>
</evidence>
<dbReference type="EMBL" id="FNCP01000034">
    <property type="protein sequence ID" value="SDI34720.1"/>
    <property type="molecule type" value="Genomic_DNA"/>
</dbReference>
<name>A0A1G8JVV9_9FIRM</name>
<dbReference type="SUPFAM" id="SSF46894">
    <property type="entry name" value="C-terminal effector domain of the bipartite response regulators"/>
    <property type="match status" value="1"/>
</dbReference>
<dbReference type="OrthoDB" id="9790454at2"/>
<evidence type="ECO:0000256" key="2">
    <source>
        <dbReference type="ARBA" id="ARBA00022553"/>
    </source>
</evidence>
<dbReference type="SMART" id="SM00862">
    <property type="entry name" value="Trans_reg_C"/>
    <property type="match status" value="1"/>
</dbReference>
<dbReference type="RefSeq" id="WP_092335504.1">
    <property type="nucleotide sequence ID" value="NZ_FNCP01000034.1"/>
</dbReference>
<dbReference type="GO" id="GO:0000156">
    <property type="term" value="F:phosphorelay response regulator activity"/>
    <property type="evidence" value="ECO:0007669"/>
    <property type="project" value="TreeGrafter"/>
</dbReference>
<dbReference type="InterPro" id="IPR001789">
    <property type="entry name" value="Sig_transdc_resp-reg_receiver"/>
</dbReference>
<keyword evidence="3" id="KW-0902">Two-component regulatory system</keyword>
<feature type="modified residue" description="4-aspartylphosphate" evidence="8">
    <location>
        <position position="53"/>
    </location>
</feature>
<evidence type="ECO:0000313" key="13">
    <source>
        <dbReference type="Proteomes" id="UP000198656"/>
    </source>
</evidence>
<dbReference type="InterPro" id="IPR016032">
    <property type="entry name" value="Sig_transdc_resp-reg_C-effctor"/>
</dbReference>
<dbReference type="GO" id="GO:0006355">
    <property type="term" value="P:regulation of DNA-templated transcription"/>
    <property type="evidence" value="ECO:0007669"/>
    <property type="project" value="InterPro"/>
</dbReference>
<dbReference type="SUPFAM" id="SSF52172">
    <property type="entry name" value="CheY-like"/>
    <property type="match status" value="1"/>
</dbReference>
<dbReference type="SMART" id="SM00448">
    <property type="entry name" value="REC"/>
    <property type="match status" value="1"/>
</dbReference>
<keyword evidence="2 8" id="KW-0597">Phosphoprotein</keyword>
<comment type="function">
    <text evidence="7">May play the central regulatory role in sporulation. It may be an element of the effector pathway responsible for the activation of sporulation genes in response to nutritional stress. Spo0A may act in concert with spo0H (a sigma factor) to control the expression of some genes that are critical to the sporulation process.</text>
</comment>
<feature type="domain" description="Response regulatory" evidence="10">
    <location>
        <begin position="4"/>
        <end position="117"/>
    </location>
</feature>
<evidence type="ECO:0000256" key="8">
    <source>
        <dbReference type="PROSITE-ProRule" id="PRU00169"/>
    </source>
</evidence>
<keyword evidence="13" id="KW-1185">Reference proteome</keyword>
<dbReference type="GO" id="GO:0000976">
    <property type="term" value="F:transcription cis-regulatory region binding"/>
    <property type="evidence" value="ECO:0007669"/>
    <property type="project" value="TreeGrafter"/>
</dbReference>
<dbReference type="GO" id="GO:0005829">
    <property type="term" value="C:cytosol"/>
    <property type="evidence" value="ECO:0007669"/>
    <property type="project" value="TreeGrafter"/>
</dbReference>
<feature type="DNA-binding region" description="OmpR/PhoB-type" evidence="9">
    <location>
        <begin position="129"/>
        <end position="227"/>
    </location>
</feature>
<protein>
    <recommendedName>
        <fullName evidence="1">Stage 0 sporulation protein A homolog</fullName>
    </recommendedName>
</protein>
<dbReference type="GO" id="GO:0032993">
    <property type="term" value="C:protein-DNA complex"/>
    <property type="evidence" value="ECO:0007669"/>
    <property type="project" value="TreeGrafter"/>
</dbReference>
<reference evidence="13" key="1">
    <citation type="submission" date="2016-10" db="EMBL/GenBank/DDBJ databases">
        <authorList>
            <person name="Varghese N."/>
            <person name="Submissions S."/>
        </authorList>
    </citation>
    <scope>NUCLEOTIDE SEQUENCE [LARGE SCALE GENOMIC DNA]</scope>
    <source>
        <strain evidence="13">DSM 8344</strain>
    </source>
</reference>
<feature type="domain" description="OmpR/PhoB-type" evidence="11">
    <location>
        <begin position="129"/>
        <end position="227"/>
    </location>
</feature>
<dbReference type="CDD" id="cd00383">
    <property type="entry name" value="trans_reg_C"/>
    <property type="match status" value="1"/>
</dbReference>
<dbReference type="InterPro" id="IPR036388">
    <property type="entry name" value="WH-like_DNA-bd_sf"/>
</dbReference>
<dbReference type="STRING" id="1121419.SAMN05443529_13430"/>
<keyword evidence="4" id="KW-0805">Transcription regulation</keyword>
<evidence type="ECO:0000259" key="10">
    <source>
        <dbReference type="PROSITE" id="PS50110"/>
    </source>
</evidence>
<evidence type="ECO:0000256" key="9">
    <source>
        <dbReference type="PROSITE-ProRule" id="PRU01091"/>
    </source>
</evidence>
<organism evidence="12 13">
    <name type="scientific">Desulfosporosinus hippei DSM 8344</name>
    <dbReference type="NCBI Taxonomy" id="1121419"/>
    <lineage>
        <taxon>Bacteria</taxon>
        <taxon>Bacillati</taxon>
        <taxon>Bacillota</taxon>
        <taxon>Clostridia</taxon>
        <taxon>Eubacteriales</taxon>
        <taxon>Desulfitobacteriaceae</taxon>
        <taxon>Desulfosporosinus</taxon>
    </lineage>
</organism>
<dbReference type="InterPro" id="IPR039420">
    <property type="entry name" value="WalR-like"/>
</dbReference>
<gene>
    <name evidence="12" type="ORF">SAMN05443529_13430</name>
</gene>
<evidence type="ECO:0000256" key="5">
    <source>
        <dbReference type="ARBA" id="ARBA00023125"/>
    </source>
</evidence>
<dbReference type="InterPro" id="IPR001867">
    <property type="entry name" value="OmpR/PhoB-type_DNA-bd"/>
</dbReference>
<dbReference type="PROSITE" id="PS50110">
    <property type="entry name" value="RESPONSE_REGULATORY"/>
    <property type="match status" value="1"/>
</dbReference>
<dbReference type="Pfam" id="PF00486">
    <property type="entry name" value="Trans_reg_C"/>
    <property type="match status" value="1"/>
</dbReference>
<dbReference type="Gene3D" id="3.40.50.2300">
    <property type="match status" value="1"/>
</dbReference>
<evidence type="ECO:0000256" key="3">
    <source>
        <dbReference type="ARBA" id="ARBA00023012"/>
    </source>
</evidence>
<dbReference type="InterPro" id="IPR011006">
    <property type="entry name" value="CheY-like_superfamily"/>
</dbReference>
<sequence>MRKLIYLADDDENIRGLINMFLSNEGFEVRSFANGDDLLAAFLQKPADLVILDIMMPGTDGLSVCTQIRNCSNTLIIIVSARDNEIDRITGITLGSDDYMTKPFSPMELMARVKALFRRLELDTGGTSKHILTAGNLNINAATREAKVDGSQFDLTPTELALMVYLMQNSTRAVSRDELLKNVWKFDFEVDSRATDDVVKRLRKKLAAVRCSAKIESVWGFGFKLSEGGE</sequence>
<evidence type="ECO:0000256" key="7">
    <source>
        <dbReference type="ARBA" id="ARBA00024867"/>
    </source>
</evidence>
<evidence type="ECO:0000259" key="11">
    <source>
        <dbReference type="PROSITE" id="PS51755"/>
    </source>
</evidence>